<dbReference type="InterPro" id="IPR027558">
    <property type="entry name" value="Pre_pil_HX9DG_C"/>
</dbReference>
<dbReference type="NCBIfam" id="TIGR02532">
    <property type="entry name" value="IV_pilin_GFxxxE"/>
    <property type="match status" value="1"/>
</dbReference>
<name>A0A432ML38_9BACT</name>
<dbReference type="RefSeq" id="WP_126725031.1">
    <property type="nucleotide sequence ID" value="NZ_RYZH01000014.1"/>
</dbReference>
<dbReference type="AlphaFoldDB" id="A0A432ML38"/>
<gene>
    <name evidence="2" type="ORF">TsocGM_09295</name>
</gene>
<dbReference type="Gene3D" id="3.30.700.10">
    <property type="entry name" value="Glycoprotein, Type 4 Pilin"/>
    <property type="match status" value="1"/>
</dbReference>
<dbReference type="SUPFAM" id="SSF54523">
    <property type="entry name" value="Pili subunits"/>
    <property type="match status" value="1"/>
</dbReference>
<dbReference type="Pfam" id="PF07596">
    <property type="entry name" value="SBP_bac_10"/>
    <property type="match status" value="1"/>
</dbReference>
<evidence type="ECO:0000259" key="1">
    <source>
        <dbReference type="Pfam" id="PF07596"/>
    </source>
</evidence>
<evidence type="ECO:0000313" key="2">
    <source>
        <dbReference type="EMBL" id="RUL88122.1"/>
    </source>
</evidence>
<dbReference type="PANTHER" id="PTHR30093:SF2">
    <property type="entry name" value="TYPE II SECRETION SYSTEM PROTEIN H"/>
    <property type="match status" value="1"/>
</dbReference>
<dbReference type="Pfam" id="PF07963">
    <property type="entry name" value="N_methyl"/>
    <property type="match status" value="1"/>
</dbReference>
<protein>
    <submittedName>
        <fullName evidence="2">DUF1559 domain-containing protein</fullName>
    </submittedName>
</protein>
<dbReference type="InterPro" id="IPR045584">
    <property type="entry name" value="Pilin-like"/>
</dbReference>
<dbReference type="OrthoDB" id="270727at2"/>
<reference evidence="2 3" key="2">
    <citation type="submission" date="2019-01" db="EMBL/GenBank/DDBJ databases">
        <title>Tautonia sociabilis, a novel thermotolerant planctomycete of Isosphaeraceae family, isolated from a 4000 m deep subterranean habitat.</title>
        <authorList>
            <person name="Kovaleva O.L."/>
            <person name="Elcheninov A.G."/>
            <person name="Van Heerden E."/>
            <person name="Toshchakov S.V."/>
            <person name="Novikov A."/>
            <person name="Bonch-Osmolovskaya E.A."/>
            <person name="Kublanov I.V."/>
        </authorList>
    </citation>
    <scope>NUCLEOTIDE SEQUENCE [LARGE SCALE GENOMIC DNA]</scope>
    <source>
        <strain evidence="2 3">GM2012</strain>
    </source>
</reference>
<comment type="caution">
    <text evidence="2">The sequence shown here is derived from an EMBL/GenBank/DDBJ whole genome shotgun (WGS) entry which is preliminary data.</text>
</comment>
<dbReference type="PANTHER" id="PTHR30093">
    <property type="entry name" value="GENERAL SECRETION PATHWAY PROTEIN G"/>
    <property type="match status" value="1"/>
</dbReference>
<dbReference type="PROSITE" id="PS00409">
    <property type="entry name" value="PROKAR_NTER_METHYL"/>
    <property type="match status" value="1"/>
</dbReference>
<dbReference type="Proteomes" id="UP000280296">
    <property type="component" value="Unassembled WGS sequence"/>
</dbReference>
<dbReference type="NCBIfam" id="TIGR04294">
    <property type="entry name" value="pre_pil_HX9DG"/>
    <property type="match status" value="1"/>
</dbReference>
<keyword evidence="3" id="KW-1185">Reference proteome</keyword>
<dbReference type="InterPro" id="IPR012902">
    <property type="entry name" value="N_methyl_site"/>
</dbReference>
<evidence type="ECO:0000313" key="3">
    <source>
        <dbReference type="Proteomes" id="UP000280296"/>
    </source>
</evidence>
<organism evidence="2 3">
    <name type="scientific">Tautonia sociabilis</name>
    <dbReference type="NCBI Taxonomy" id="2080755"/>
    <lineage>
        <taxon>Bacteria</taxon>
        <taxon>Pseudomonadati</taxon>
        <taxon>Planctomycetota</taxon>
        <taxon>Planctomycetia</taxon>
        <taxon>Isosphaerales</taxon>
        <taxon>Isosphaeraceae</taxon>
        <taxon>Tautonia</taxon>
    </lineage>
</organism>
<feature type="domain" description="DUF1559" evidence="1">
    <location>
        <begin position="32"/>
        <end position="316"/>
    </location>
</feature>
<proteinExistence type="predicted"/>
<accession>A0A432ML38</accession>
<sequence length="337" mass="36704">MTRRHRGFTLIELLVVIAIIGVLIALLLPAVQSAREAARRAQCTNNLKQVALGLHNYASATGSFPPGHRTAVYGTFQLFVLPYIEQQALYNHYNMDGRYMEPQAGGGVARGPRNGIRYGSVHNRTVTTTLINALICPSDGAMPSDPSLYSGVTWHNYTCNFGNADIYQSLGTVPGGYTVGIYPDVAQWQGAPFSDSDDTQNFYPSRKRVYDFASIRDGTSNTLLVGEVIKGKGGDLRGFTWWGDAVSTSTYLTPNSSLPDVQNSAGYCKYPLEDNPPCVAATSVMPPTYAFRSRHPGGVNMGFADGSVRFIKNTINLYTWRALGTTRGGEVISADQY</sequence>
<dbReference type="EMBL" id="RYZH01000014">
    <property type="protein sequence ID" value="RUL88122.1"/>
    <property type="molecule type" value="Genomic_DNA"/>
</dbReference>
<dbReference type="InterPro" id="IPR011453">
    <property type="entry name" value="DUF1559"/>
</dbReference>
<reference evidence="2 3" key="1">
    <citation type="submission" date="2018-12" db="EMBL/GenBank/DDBJ databases">
        <authorList>
            <person name="Toschakov S.V."/>
        </authorList>
    </citation>
    <scope>NUCLEOTIDE SEQUENCE [LARGE SCALE GENOMIC DNA]</scope>
    <source>
        <strain evidence="2 3">GM2012</strain>
    </source>
</reference>